<name>A0A4C1SFZ0_EUMVA</name>
<evidence type="ECO:0000313" key="2">
    <source>
        <dbReference type="Proteomes" id="UP000299102"/>
    </source>
</evidence>
<comment type="caution">
    <text evidence="1">The sequence shown here is derived from an EMBL/GenBank/DDBJ whole genome shotgun (WGS) entry which is preliminary data.</text>
</comment>
<evidence type="ECO:0000313" key="1">
    <source>
        <dbReference type="EMBL" id="GBP01069.1"/>
    </source>
</evidence>
<proteinExistence type="predicted"/>
<dbReference type="AlphaFoldDB" id="A0A4C1SFZ0"/>
<protein>
    <submittedName>
        <fullName evidence="1">Uncharacterized protein</fullName>
    </submittedName>
</protein>
<accession>A0A4C1SFZ0</accession>
<sequence length="94" mass="11114">MRARELSLRRRPPNDLDRAGRELFSGSRRIHFTSLLLLHVVRFIPHWPASLPYFRLRVRASTARSTHYVVQTSEITFPSRAVCRAFFSCLWSRE</sequence>
<dbReference type="EMBL" id="BGZK01000007">
    <property type="protein sequence ID" value="GBP01069.1"/>
    <property type="molecule type" value="Genomic_DNA"/>
</dbReference>
<organism evidence="1 2">
    <name type="scientific">Eumeta variegata</name>
    <name type="common">Bagworm moth</name>
    <name type="synonym">Eumeta japonica</name>
    <dbReference type="NCBI Taxonomy" id="151549"/>
    <lineage>
        <taxon>Eukaryota</taxon>
        <taxon>Metazoa</taxon>
        <taxon>Ecdysozoa</taxon>
        <taxon>Arthropoda</taxon>
        <taxon>Hexapoda</taxon>
        <taxon>Insecta</taxon>
        <taxon>Pterygota</taxon>
        <taxon>Neoptera</taxon>
        <taxon>Endopterygota</taxon>
        <taxon>Lepidoptera</taxon>
        <taxon>Glossata</taxon>
        <taxon>Ditrysia</taxon>
        <taxon>Tineoidea</taxon>
        <taxon>Psychidae</taxon>
        <taxon>Oiketicinae</taxon>
        <taxon>Eumeta</taxon>
    </lineage>
</organism>
<reference evidence="1 2" key="1">
    <citation type="journal article" date="2019" name="Commun. Biol.">
        <title>The bagworm genome reveals a unique fibroin gene that provides high tensile strength.</title>
        <authorList>
            <person name="Kono N."/>
            <person name="Nakamura H."/>
            <person name="Ohtoshi R."/>
            <person name="Tomita M."/>
            <person name="Numata K."/>
            <person name="Arakawa K."/>
        </authorList>
    </citation>
    <scope>NUCLEOTIDE SEQUENCE [LARGE SCALE GENOMIC DNA]</scope>
</reference>
<gene>
    <name evidence="1" type="ORF">EVAR_2332_1</name>
</gene>
<keyword evidence="2" id="KW-1185">Reference proteome</keyword>
<dbReference type="Proteomes" id="UP000299102">
    <property type="component" value="Unassembled WGS sequence"/>
</dbReference>